<gene>
    <name evidence="1" type="ORF">H920_16670</name>
</gene>
<accession>A0A091CU11</accession>
<proteinExistence type="predicted"/>
<organism evidence="1 2">
    <name type="scientific">Fukomys damarensis</name>
    <name type="common">Damaraland mole rat</name>
    <name type="synonym">Cryptomys damarensis</name>
    <dbReference type="NCBI Taxonomy" id="885580"/>
    <lineage>
        <taxon>Eukaryota</taxon>
        <taxon>Metazoa</taxon>
        <taxon>Chordata</taxon>
        <taxon>Craniata</taxon>
        <taxon>Vertebrata</taxon>
        <taxon>Euteleostomi</taxon>
        <taxon>Mammalia</taxon>
        <taxon>Eutheria</taxon>
        <taxon>Euarchontoglires</taxon>
        <taxon>Glires</taxon>
        <taxon>Rodentia</taxon>
        <taxon>Hystricomorpha</taxon>
        <taxon>Bathyergidae</taxon>
        <taxon>Fukomys</taxon>
    </lineage>
</organism>
<evidence type="ECO:0000313" key="1">
    <source>
        <dbReference type="EMBL" id="KFO21937.1"/>
    </source>
</evidence>
<dbReference type="EMBL" id="KN124237">
    <property type="protein sequence ID" value="KFO21937.1"/>
    <property type="molecule type" value="Genomic_DNA"/>
</dbReference>
<dbReference type="AlphaFoldDB" id="A0A091CU11"/>
<evidence type="ECO:0000313" key="2">
    <source>
        <dbReference type="Proteomes" id="UP000028990"/>
    </source>
</evidence>
<keyword evidence="2" id="KW-1185">Reference proteome</keyword>
<sequence length="107" mass="12152">MLDPQPGKARVARELMPLPVPSERELVTTSPSFTHYEVTMMALTIVPPKGSKHSLVFAKNLLKNNGLTGYVSKGTKDMHVRTFVLKVWPVCKSFMEKRRPERSLKEE</sequence>
<name>A0A091CU11_FUKDA</name>
<dbReference type="Proteomes" id="UP000028990">
    <property type="component" value="Unassembled WGS sequence"/>
</dbReference>
<reference evidence="1 2" key="1">
    <citation type="submission" date="2013-11" db="EMBL/GenBank/DDBJ databases">
        <title>The Damaraland mole rat (Fukomys damarensis) genome and evolution of African mole rats.</title>
        <authorList>
            <person name="Gladyshev V.N."/>
            <person name="Fang X."/>
        </authorList>
    </citation>
    <scope>NUCLEOTIDE SEQUENCE [LARGE SCALE GENOMIC DNA]</scope>
    <source>
        <tissue evidence="1">Liver</tissue>
    </source>
</reference>
<protein>
    <submittedName>
        <fullName evidence="1">Uncharacterized protein</fullName>
    </submittedName>
</protein>